<evidence type="ECO:0000256" key="2">
    <source>
        <dbReference type="ARBA" id="ARBA00022692"/>
    </source>
</evidence>
<comment type="caution">
    <text evidence="8">The sequence shown here is derived from an EMBL/GenBank/DDBJ whole genome shotgun (WGS) entry which is preliminary data.</text>
</comment>
<feature type="transmembrane region" description="Helical" evidence="6">
    <location>
        <begin position="87"/>
        <end position="107"/>
    </location>
</feature>
<protein>
    <submittedName>
        <fullName evidence="8">Major facilitator superfamily domain, general substrate transporter</fullName>
    </submittedName>
</protein>
<dbReference type="InterPro" id="IPR044777">
    <property type="entry name" value="SLC17A9-like"/>
</dbReference>
<dbReference type="OrthoDB" id="2250022at2759"/>
<dbReference type="AlphaFoldDB" id="A0A090N4D3"/>
<name>A0A090N4D3_OSTTA</name>
<accession>A0A090N4D3</accession>
<feature type="transmembrane region" description="Helical" evidence="6">
    <location>
        <begin position="445"/>
        <end position="464"/>
    </location>
</feature>
<feature type="transmembrane region" description="Helical" evidence="6">
    <location>
        <begin position="352"/>
        <end position="371"/>
    </location>
</feature>
<evidence type="ECO:0000256" key="1">
    <source>
        <dbReference type="ARBA" id="ARBA00004141"/>
    </source>
</evidence>
<feature type="transmembrane region" description="Helical" evidence="6">
    <location>
        <begin position="140"/>
        <end position="164"/>
    </location>
</feature>
<feature type="transmembrane region" description="Helical" evidence="6">
    <location>
        <begin position="114"/>
        <end position="134"/>
    </location>
</feature>
<evidence type="ECO:0000256" key="5">
    <source>
        <dbReference type="ARBA" id="ARBA00024362"/>
    </source>
</evidence>
<keyword evidence="2 6" id="KW-0812">Transmembrane</keyword>
<reference evidence="9" key="1">
    <citation type="journal article" date="2006" name="Proc. Natl. Acad. Sci. U.S.A.">
        <title>Genome analysis of the smallest free-living eukaryote Ostreococcus tauri unveils many unique features.</title>
        <authorList>
            <person name="Derelle E."/>
            <person name="Ferraz C."/>
            <person name="Rombauts S."/>
            <person name="Rouze P."/>
            <person name="Worden A.Z."/>
            <person name="Robbens S."/>
            <person name="Partensky F."/>
            <person name="Degroeve S."/>
            <person name="Echeynie S."/>
            <person name="Cooke R."/>
            <person name="Saeys Y."/>
            <person name="Wuyts J."/>
            <person name="Jabbari K."/>
            <person name="Bowler C."/>
            <person name="Panaud O."/>
            <person name="Piegu B."/>
            <person name="Ball S.G."/>
            <person name="Ral J.-P."/>
            <person name="Bouget F.-Y."/>
            <person name="Piganeau G."/>
            <person name="De Baets B."/>
            <person name="Picard A."/>
            <person name="Delseny M."/>
            <person name="Demaille J."/>
            <person name="Van de Peer Y."/>
            <person name="Moreau H."/>
        </authorList>
    </citation>
    <scope>NUCLEOTIDE SEQUENCE [LARGE SCALE GENOMIC DNA]</scope>
    <source>
        <strain evidence="9">OTTH 0595 / CCAP 157/2 / RCC745</strain>
    </source>
</reference>
<dbReference type="SUPFAM" id="SSF103473">
    <property type="entry name" value="MFS general substrate transporter"/>
    <property type="match status" value="1"/>
</dbReference>
<dbReference type="CDD" id="cd17380">
    <property type="entry name" value="MFS_SLC17A9_like"/>
    <property type="match status" value="1"/>
</dbReference>
<comment type="subcellular location">
    <subcellularLocation>
        <location evidence="1">Membrane</location>
        <topology evidence="1">Multi-pass membrane protein</topology>
    </subcellularLocation>
</comment>
<feature type="transmembrane region" description="Helical" evidence="6">
    <location>
        <begin position="278"/>
        <end position="298"/>
    </location>
</feature>
<evidence type="ECO:0000313" key="9">
    <source>
        <dbReference type="Proteomes" id="UP000009170"/>
    </source>
</evidence>
<keyword evidence="3 6" id="KW-1133">Transmembrane helix</keyword>
<evidence type="ECO:0000256" key="6">
    <source>
        <dbReference type="SAM" id="Phobius"/>
    </source>
</evidence>
<dbReference type="PROSITE" id="PS50850">
    <property type="entry name" value="MFS"/>
    <property type="match status" value="1"/>
</dbReference>
<evidence type="ECO:0000313" key="8">
    <source>
        <dbReference type="EMBL" id="CEF99668.1"/>
    </source>
</evidence>
<feature type="domain" description="Major facilitator superfamily (MFS) profile" evidence="7">
    <location>
        <begin position="49"/>
        <end position="469"/>
    </location>
</feature>
<sequence length="472" mass="49566">MARRTMGAGRWAWDGSRDDARTRTRTAADATDGSKGVDVGGKTGYRFVVVGLVAFALMLCNADRVIMSVASVPLAAANGWGERAVGLVQSSFLWGYALTPLVGGWLADTYGGKVVLGGGIAIWSLATLFTPFAASAESLAPLLVTRATMGLGEGVALPCMNNIISRWVPRAERSRAVAVSMGGFQSGSMIGLLAAPVLLARAGVPGPFVVFGVLGLVWAIIWQLAATTYPKQCKMVGADELRHIVDFPGGALTEAERVDRSTRGTPPFKLLLSKAPTWACIIANFVNNWGIFILLAWMPLYFKQVIGVNLRTAAWFSALPWATMAASGIVAGTLADNLINIRGWTTTRTRKFIQGVGFIGPSLCLLVLAVNGANMTAARAVATLTVACGCMSFSQAGFLVNFQEIGPKYAGVLHGMANTAGSIAGMVGTYATGAVLEATGGNWSAVLYVTAFVYALGATTWLAMSTGERVFD</sequence>
<dbReference type="EMBL" id="CAID01000011">
    <property type="protein sequence ID" value="CEF99668.1"/>
    <property type="molecule type" value="Genomic_DNA"/>
</dbReference>
<dbReference type="GO" id="GO:0005315">
    <property type="term" value="F:phosphate transmembrane transporter activity"/>
    <property type="evidence" value="ECO:0007669"/>
    <property type="project" value="TreeGrafter"/>
</dbReference>
<keyword evidence="4 6" id="KW-0472">Membrane</keyword>
<dbReference type="InterPro" id="IPR050382">
    <property type="entry name" value="MFS_Na/Anion_cotransporter"/>
</dbReference>
<dbReference type="FunFam" id="1.20.1250.20:FF:000058">
    <property type="entry name" value="ascorbate transporter, chloroplastic isoform X1"/>
    <property type="match status" value="1"/>
</dbReference>
<feature type="transmembrane region" description="Helical" evidence="6">
    <location>
        <begin position="377"/>
        <end position="400"/>
    </location>
</feature>
<dbReference type="Pfam" id="PF07690">
    <property type="entry name" value="MFS_1"/>
    <property type="match status" value="1"/>
</dbReference>
<proteinExistence type="inferred from homology"/>
<feature type="transmembrane region" description="Helical" evidence="6">
    <location>
        <begin position="206"/>
        <end position="225"/>
    </location>
</feature>
<feature type="transmembrane region" description="Helical" evidence="6">
    <location>
        <begin position="412"/>
        <end position="433"/>
    </location>
</feature>
<evidence type="ECO:0000256" key="3">
    <source>
        <dbReference type="ARBA" id="ARBA00022989"/>
    </source>
</evidence>
<evidence type="ECO:0000256" key="4">
    <source>
        <dbReference type="ARBA" id="ARBA00023136"/>
    </source>
</evidence>
<dbReference type="GO" id="GO:0016020">
    <property type="term" value="C:membrane"/>
    <property type="evidence" value="ECO:0007669"/>
    <property type="project" value="UniProtKB-SubCell"/>
</dbReference>
<comment type="similarity">
    <text evidence="5">Belongs to the major facilitator superfamily. Sodium/anion cotransporter (TC 2.A.1.14) family.</text>
</comment>
<feature type="transmembrane region" description="Helical" evidence="6">
    <location>
        <begin position="176"/>
        <end position="200"/>
    </location>
</feature>
<feature type="transmembrane region" description="Helical" evidence="6">
    <location>
        <begin position="45"/>
        <end position="67"/>
    </location>
</feature>
<reference evidence="8 9" key="2">
    <citation type="journal article" date="2014" name="BMC Genomics">
        <title>An improved genome of the model marine alga Ostreococcus tauri unfolds by assessing Illumina de novo assemblies.</title>
        <authorList>
            <person name="Blanc-Mathieu R."/>
            <person name="Verhelst B."/>
            <person name="Derelle E."/>
            <person name="Rombauts S."/>
            <person name="Bouget F.Y."/>
            <person name="Carre I."/>
            <person name="Chateau A."/>
            <person name="Eyre-Walker A."/>
            <person name="Grimsley N."/>
            <person name="Moreau H."/>
            <person name="Piegu B."/>
            <person name="Rivals E."/>
            <person name="Schackwitz W."/>
            <person name="Van de Peer Y."/>
            <person name="Piganeau G."/>
        </authorList>
    </citation>
    <scope>NUCLEOTIDE SEQUENCE [LARGE SCALE GENOMIC DNA]</scope>
    <source>
        <strain evidence="9">OTTH 0595 / CCAP 157/2 / RCC745</strain>
    </source>
</reference>
<feature type="transmembrane region" description="Helical" evidence="6">
    <location>
        <begin position="318"/>
        <end position="340"/>
    </location>
</feature>
<dbReference type="GO" id="GO:0009536">
    <property type="term" value="C:plastid"/>
    <property type="evidence" value="ECO:0007669"/>
    <property type="project" value="TreeGrafter"/>
</dbReference>
<dbReference type="FunCoup" id="A0A090N4D3">
    <property type="interactions" value="242"/>
</dbReference>
<dbReference type="PANTHER" id="PTHR11662">
    <property type="entry name" value="SOLUTE CARRIER FAMILY 17"/>
    <property type="match status" value="1"/>
</dbReference>
<dbReference type="InterPro" id="IPR036259">
    <property type="entry name" value="MFS_trans_sf"/>
</dbReference>
<organism evidence="8 9">
    <name type="scientific">Ostreococcus tauri</name>
    <name type="common">Marine green alga</name>
    <dbReference type="NCBI Taxonomy" id="70448"/>
    <lineage>
        <taxon>Eukaryota</taxon>
        <taxon>Viridiplantae</taxon>
        <taxon>Chlorophyta</taxon>
        <taxon>Mamiellophyceae</taxon>
        <taxon>Mamiellales</taxon>
        <taxon>Bathycoccaceae</taxon>
        <taxon>Ostreococcus</taxon>
    </lineage>
</organism>
<dbReference type="InterPro" id="IPR020846">
    <property type="entry name" value="MFS_dom"/>
</dbReference>
<dbReference type="Gene3D" id="1.20.1250.20">
    <property type="entry name" value="MFS general substrate transporter like domains"/>
    <property type="match status" value="2"/>
</dbReference>
<gene>
    <name evidence="8" type="ORF">OT_ostta11g02140</name>
</gene>
<keyword evidence="9" id="KW-1185">Reference proteome</keyword>
<dbReference type="PANTHER" id="PTHR11662:SF399">
    <property type="entry name" value="FI19708P1-RELATED"/>
    <property type="match status" value="1"/>
</dbReference>
<dbReference type="RefSeq" id="XP_022839963.1">
    <property type="nucleotide sequence ID" value="XM_022983029.1"/>
</dbReference>
<dbReference type="Proteomes" id="UP000009170">
    <property type="component" value="Unassembled WGS sequence"/>
</dbReference>
<evidence type="ECO:0000259" key="7">
    <source>
        <dbReference type="PROSITE" id="PS50850"/>
    </source>
</evidence>
<dbReference type="InParanoid" id="A0A090N4D3"/>
<dbReference type="GeneID" id="9835765"/>
<dbReference type="InterPro" id="IPR011701">
    <property type="entry name" value="MFS"/>
</dbReference>
<dbReference type="KEGG" id="ota:OT_ostta11g02140"/>